<evidence type="ECO:0000259" key="13">
    <source>
        <dbReference type="PROSITE" id="PS50002"/>
    </source>
</evidence>
<dbReference type="Gene3D" id="2.30.30.700">
    <property type="entry name" value="SLA1 homology domain 1"/>
    <property type="match status" value="1"/>
</dbReference>
<dbReference type="InterPro" id="IPR013761">
    <property type="entry name" value="SAM/pointed_sf"/>
</dbReference>
<evidence type="ECO:0000256" key="12">
    <source>
        <dbReference type="SAM" id="MobiDB-lite"/>
    </source>
</evidence>
<evidence type="ECO:0000256" key="3">
    <source>
        <dbReference type="ARBA" id="ARBA00016255"/>
    </source>
</evidence>
<dbReference type="Proteomes" id="UP000001745">
    <property type="component" value="Unassembled WGS sequence"/>
</dbReference>
<feature type="compositionally biased region" description="Polar residues" evidence="12">
    <location>
        <begin position="930"/>
        <end position="941"/>
    </location>
</feature>
<dbReference type="GO" id="GO:0042802">
    <property type="term" value="F:identical protein binding"/>
    <property type="evidence" value="ECO:0007669"/>
    <property type="project" value="InterPro"/>
</dbReference>
<keyword evidence="6 11" id="KW-0728">SH3 domain</keyword>
<feature type="compositionally biased region" description="Basic and acidic residues" evidence="12">
    <location>
        <begin position="549"/>
        <end position="568"/>
    </location>
</feature>
<dbReference type="PANTHER" id="PTHR15735">
    <property type="entry name" value="FCH AND DOUBLE SH3 DOMAINS PROTEIN"/>
    <property type="match status" value="1"/>
</dbReference>
<dbReference type="RefSeq" id="XP_002483324.1">
    <property type="nucleotide sequence ID" value="XM_002483279.1"/>
</dbReference>
<feature type="region of interest" description="Disordered" evidence="12">
    <location>
        <begin position="743"/>
        <end position="1023"/>
    </location>
</feature>
<dbReference type="VEuPathDB" id="FungiDB:TSTA_011990"/>
<dbReference type="EMBL" id="EQ962656">
    <property type="protein sequence ID" value="EED16090.1"/>
    <property type="molecule type" value="Genomic_DNA"/>
</dbReference>
<dbReference type="CDD" id="cd11775">
    <property type="entry name" value="SH3_Sla1p_3"/>
    <property type="match status" value="1"/>
</dbReference>
<feature type="compositionally biased region" description="Polar residues" evidence="12">
    <location>
        <begin position="528"/>
        <end position="542"/>
    </location>
</feature>
<dbReference type="PROSITE" id="PS50002">
    <property type="entry name" value="SH3"/>
    <property type="match status" value="3"/>
</dbReference>
<feature type="compositionally biased region" description="Basic and acidic residues" evidence="12">
    <location>
        <begin position="808"/>
        <end position="822"/>
    </location>
</feature>
<evidence type="ECO:0000256" key="1">
    <source>
        <dbReference type="ARBA" id="ARBA00004236"/>
    </source>
</evidence>
<proteinExistence type="inferred from homology"/>
<dbReference type="PhylomeDB" id="B8ME13"/>
<sequence>MGFVGVYTAVYDYQPQAEGELEIHENDLLYILDKDDDDWWKAKKKADPEEEEPVGLVPNNYVQEAQPTHKAKALYDYTRQTDEEVSFSEDAELSVYDTTDPDWTLVGTGTDFGFAPANYIQLLSEVAPSQAPAVSHEEPQPEPASSYTSAEPQASPVPSLPQRPIHTEPEEYASAQSSPAIPDSSPAAAIAGILHRQHGSMSSHDTSRAIPPAPQAFASPEEEEEEGPAPALPTRPISQSTPAREVRRHEEEPASPPQPPRPQHLQVNMAREDNARVQESPPYSRVGYSAPSPHSPSGYRLYNINEMISVLGKRKKMPTTLGLNVPKGTIFISADGSPDDSQQEWTADKLTHYSIEGKHVFIELVKPSKSVDFHAGSKDTAHEIVAALGEIAGAFKAEGLREVIEAGQGGSGLQKKGQMLYDFMAQGDDEVTVANGDEVVILDDSKSDEWWMVRRIKNGREGVVPSSYVEVTGLVESSAPAASSSRSAAVEQNRLEEERLAKEASRKSRVEFTDGPRSEVGPGMTLPKRNSSLFATDGGNNKVQRHKREKSDKSSKQKPDASKTRSWTDRSGTFTVEAQFLGLHDGKIHLHKMNGIKIAVPTAKMSVEDLEYVEKVTGESLDEDKPLSDIRRRSLQVKKEEKEKAESDKAKNGVHVQEYDWFDFFLKAGVGPHQCERYAQNFTKDSMDEAILPDITPETLRTLGLKEGDILRVMRYLDTMFSRTGSKSRLRNVSFGGEEVIGNGESGLFSGPGGALKNNTSRKGRPAPAMQTGDVVDPKAFEVKDGKETTEKREPAPARQATPPAEKPVQRGFDDDAWDVKRPKGQSPAPVASTPTPASAPVEQPKPAPPTGAMADLSLLQAPLQPTPAPSQPTPSTAAPAATTPPAAAPVTAPMLPQQTATPLSQPVAPQQPQATGANPGFFSRLGPLQPQQTAVPNQPQGMGFSLQPRQRPVPPQNMNQNSLLPPPPQRPLSAPQDFQQSPFAAPPLQPQLTGIPRNAPQLAPPGQSLTELNQQRFQQPQQYPQLQPQLTAFPQQPQPQFQNGLMPQPTGFQPQSQFGFQQQQQQFAGLALQPTGFGGFSSPPPQQPMATGINSVLPPALQPQRTAVNGFGTSISPPPPPVPPIPQMPTAAPLQPQKTGPAPPVRFGVKHDAKKLTPQPTGMRANLAQATPSNPFGF</sequence>
<feature type="compositionally biased region" description="Low complexity" evidence="12">
    <location>
        <begin position="827"/>
        <end position="842"/>
    </location>
</feature>
<feature type="compositionally biased region" description="Basic and acidic residues" evidence="12">
    <location>
        <begin position="776"/>
        <end position="796"/>
    </location>
</feature>
<feature type="domain" description="SH3" evidence="13">
    <location>
        <begin position="68"/>
        <end position="125"/>
    </location>
</feature>
<dbReference type="Pfam" id="PF24081">
    <property type="entry name" value="PH_SLA1"/>
    <property type="match status" value="1"/>
</dbReference>
<dbReference type="InParanoid" id="B8ME13"/>
<feature type="compositionally biased region" description="Low complexity" evidence="12">
    <location>
        <begin position="874"/>
        <end position="894"/>
    </location>
</feature>
<evidence type="ECO:0000256" key="4">
    <source>
        <dbReference type="ARBA" id="ARBA00017350"/>
    </source>
</evidence>
<feature type="domain" description="SH3" evidence="13">
    <location>
        <begin position="2"/>
        <end position="67"/>
    </location>
</feature>
<organism evidence="14 15">
    <name type="scientific">Talaromyces stipitatus (strain ATCC 10500 / CBS 375.48 / QM 6759 / NRRL 1006)</name>
    <name type="common">Penicillium stipitatum</name>
    <dbReference type="NCBI Taxonomy" id="441959"/>
    <lineage>
        <taxon>Eukaryota</taxon>
        <taxon>Fungi</taxon>
        <taxon>Dikarya</taxon>
        <taxon>Ascomycota</taxon>
        <taxon>Pezizomycotina</taxon>
        <taxon>Eurotiomycetes</taxon>
        <taxon>Eurotiomycetidae</taxon>
        <taxon>Eurotiales</taxon>
        <taxon>Trichocomaceae</taxon>
        <taxon>Talaromyces</taxon>
        <taxon>Talaromyces sect. Talaromyces</taxon>
    </lineage>
</organism>
<comment type="subcellular location">
    <subcellularLocation>
        <location evidence="1">Cell membrane</location>
    </subcellularLocation>
</comment>
<dbReference type="Pfam" id="PF03983">
    <property type="entry name" value="SHD1"/>
    <property type="match status" value="1"/>
</dbReference>
<name>B8ME13_TALSN</name>
<dbReference type="SUPFAM" id="SSF50044">
    <property type="entry name" value="SH3-domain"/>
    <property type="match status" value="3"/>
</dbReference>
<evidence type="ECO:0000256" key="10">
    <source>
        <dbReference type="ARBA" id="ARBA00030785"/>
    </source>
</evidence>
<dbReference type="GO" id="GO:0043130">
    <property type="term" value="F:ubiquitin binding"/>
    <property type="evidence" value="ECO:0007669"/>
    <property type="project" value="InterPro"/>
</dbReference>
<gene>
    <name evidence="14" type="ORF">TSTA_011990</name>
</gene>
<evidence type="ECO:0000256" key="6">
    <source>
        <dbReference type="ARBA" id="ARBA00022443"/>
    </source>
</evidence>
<dbReference type="InterPro" id="IPR036028">
    <property type="entry name" value="SH3-like_dom_sf"/>
</dbReference>
<dbReference type="GO" id="GO:0005634">
    <property type="term" value="C:nucleus"/>
    <property type="evidence" value="ECO:0007669"/>
    <property type="project" value="TreeGrafter"/>
</dbReference>
<feature type="compositionally biased region" description="Low complexity" evidence="12">
    <location>
        <begin position="1013"/>
        <end position="1023"/>
    </location>
</feature>
<evidence type="ECO:0000256" key="5">
    <source>
        <dbReference type="ARBA" id="ARBA00020357"/>
    </source>
</evidence>
<dbReference type="InterPro" id="IPR007131">
    <property type="entry name" value="SHD1"/>
</dbReference>
<dbReference type="InterPro" id="IPR035821">
    <property type="entry name" value="Sla1_SH3_3"/>
</dbReference>
<dbReference type="GeneID" id="8104047"/>
<keyword evidence="7" id="KW-1003">Cell membrane</keyword>
<dbReference type="Pfam" id="PF00018">
    <property type="entry name" value="SH3_1"/>
    <property type="match status" value="2"/>
</dbReference>
<accession>B8ME13</accession>
<evidence type="ECO:0000256" key="2">
    <source>
        <dbReference type="ARBA" id="ARBA00007948"/>
    </source>
</evidence>
<dbReference type="OMA" id="FMAQGED"/>
<dbReference type="GO" id="GO:0030674">
    <property type="term" value="F:protein-macromolecule adaptor activity"/>
    <property type="evidence" value="ECO:0007669"/>
    <property type="project" value="InterPro"/>
</dbReference>
<reference evidence="15" key="1">
    <citation type="journal article" date="2015" name="Genome Announc.">
        <title>Genome sequence of the AIDS-associated pathogen Penicillium marneffei (ATCC18224) and its near taxonomic relative Talaromyces stipitatus (ATCC10500).</title>
        <authorList>
            <person name="Nierman W.C."/>
            <person name="Fedorova-Abrams N.D."/>
            <person name="Andrianopoulos A."/>
        </authorList>
    </citation>
    <scope>NUCLEOTIDE SEQUENCE [LARGE SCALE GENOMIC DNA]</scope>
    <source>
        <strain evidence="15">ATCC 10500 / CBS 375.48 / QM 6759 / NRRL 1006</strain>
    </source>
</reference>
<dbReference type="SMART" id="SM00326">
    <property type="entry name" value="SH3"/>
    <property type="match status" value="3"/>
</dbReference>
<feature type="compositionally biased region" description="Low complexity" evidence="12">
    <location>
        <begin position="477"/>
        <end position="489"/>
    </location>
</feature>
<feature type="region of interest" description="Disordered" evidence="12">
    <location>
        <begin position="477"/>
        <end position="568"/>
    </location>
</feature>
<dbReference type="Gene3D" id="1.10.150.50">
    <property type="entry name" value="Transcription Factor, Ets-1"/>
    <property type="match status" value="1"/>
</dbReference>
<dbReference type="GO" id="GO:0000147">
    <property type="term" value="P:actin cortical patch assembly"/>
    <property type="evidence" value="ECO:0007669"/>
    <property type="project" value="TreeGrafter"/>
</dbReference>
<feature type="compositionally biased region" description="Polar residues" evidence="12">
    <location>
        <begin position="143"/>
        <end position="152"/>
    </location>
</feature>
<dbReference type="Gene3D" id="2.30.30.40">
    <property type="entry name" value="SH3 Domains"/>
    <property type="match status" value="3"/>
</dbReference>
<dbReference type="HOGENOM" id="CLU_003674_0_0_1"/>
<dbReference type="GO" id="GO:0008092">
    <property type="term" value="F:cytoskeletal protein binding"/>
    <property type="evidence" value="ECO:0007669"/>
    <property type="project" value="InterPro"/>
</dbReference>
<dbReference type="STRING" id="441959.B8ME13"/>
<feature type="compositionally biased region" description="Pro residues" evidence="12">
    <location>
        <begin position="1117"/>
        <end position="1128"/>
    </location>
</feature>
<dbReference type="PANTHER" id="PTHR15735:SF19">
    <property type="entry name" value="ACTIN CYTOSKELETON-REGULATORY COMPLEX PROTEIN SLA1"/>
    <property type="match status" value="1"/>
</dbReference>
<dbReference type="InterPro" id="IPR056996">
    <property type="entry name" value="PH_SLA1"/>
</dbReference>
<dbReference type="Pfam" id="PF14604">
    <property type="entry name" value="SH3_9"/>
    <property type="match status" value="1"/>
</dbReference>
<dbReference type="AlphaFoldDB" id="B8ME13"/>
<evidence type="ECO:0000256" key="11">
    <source>
        <dbReference type="PROSITE-ProRule" id="PRU00192"/>
    </source>
</evidence>
<keyword evidence="8" id="KW-0472">Membrane</keyword>
<dbReference type="GO" id="GO:0030833">
    <property type="term" value="P:regulation of actin filament polymerization"/>
    <property type="evidence" value="ECO:0007669"/>
    <property type="project" value="TreeGrafter"/>
</dbReference>
<dbReference type="PRINTS" id="PR00452">
    <property type="entry name" value="SH3DOMAIN"/>
</dbReference>
<dbReference type="eggNOG" id="KOG1029">
    <property type="taxonomic scope" value="Eukaryota"/>
</dbReference>
<feature type="compositionally biased region" description="Basic and acidic residues" evidence="12">
    <location>
        <begin position="493"/>
        <end position="517"/>
    </location>
</feature>
<evidence type="ECO:0000256" key="7">
    <source>
        <dbReference type="ARBA" id="ARBA00022475"/>
    </source>
</evidence>
<comment type="similarity">
    <text evidence="2">Belongs to the SLA1 family.</text>
</comment>
<protein>
    <recommendedName>
        <fullName evidence="5">Actin cytoskeleton-regulatory complex protein SLA1</fullName>
    </recommendedName>
    <alternativeName>
        <fullName evidence="3 4">High osmolarity signaling protein SHO1</fullName>
    </alternativeName>
    <alternativeName>
        <fullName evidence="9 10">Osmosensor SHO1</fullName>
    </alternativeName>
</protein>
<dbReference type="FunCoup" id="B8ME13">
    <property type="interactions" value="147"/>
</dbReference>
<dbReference type="GO" id="GO:0005886">
    <property type="term" value="C:plasma membrane"/>
    <property type="evidence" value="ECO:0007669"/>
    <property type="project" value="UniProtKB-SubCell"/>
</dbReference>
<feature type="region of interest" description="Disordered" evidence="12">
    <location>
        <begin position="197"/>
        <end position="296"/>
    </location>
</feature>
<feature type="region of interest" description="Disordered" evidence="12">
    <location>
        <begin position="1114"/>
        <end position="1179"/>
    </location>
</feature>
<keyword evidence="15" id="KW-1185">Reference proteome</keyword>
<feature type="compositionally biased region" description="Polar residues" evidence="12">
    <location>
        <begin position="1169"/>
        <end position="1179"/>
    </location>
</feature>
<feature type="domain" description="SH3" evidence="13">
    <location>
        <begin position="412"/>
        <end position="474"/>
    </location>
</feature>
<evidence type="ECO:0000313" key="15">
    <source>
        <dbReference type="Proteomes" id="UP000001745"/>
    </source>
</evidence>
<dbReference type="InterPro" id="IPR001452">
    <property type="entry name" value="SH3_domain"/>
</dbReference>
<dbReference type="FunFam" id="2.30.30.40:FF:000256">
    <property type="entry name" value="Actin cytoskeleton-regulatory complex protein SLA1"/>
    <property type="match status" value="1"/>
</dbReference>
<evidence type="ECO:0000256" key="9">
    <source>
        <dbReference type="ARBA" id="ARBA00029697"/>
    </source>
</evidence>
<evidence type="ECO:0000256" key="8">
    <source>
        <dbReference type="ARBA" id="ARBA00023136"/>
    </source>
</evidence>
<feature type="compositionally biased region" description="Polar residues" evidence="12">
    <location>
        <begin position="897"/>
        <end position="917"/>
    </location>
</feature>
<dbReference type="OrthoDB" id="26539at2759"/>
<feature type="region of interest" description="Disordered" evidence="12">
    <location>
        <begin position="130"/>
        <end position="165"/>
    </location>
</feature>
<evidence type="ECO:0000313" key="14">
    <source>
        <dbReference type="EMBL" id="EED16090.1"/>
    </source>
</evidence>